<organism evidence="2 3">
    <name type="scientific">Triticum urartu</name>
    <name type="common">Red wild einkorn</name>
    <name type="synonym">Crithodium urartu</name>
    <dbReference type="NCBI Taxonomy" id="4572"/>
    <lineage>
        <taxon>Eukaryota</taxon>
        <taxon>Viridiplantae</taxon>
        <taxon>Streptophyta</taxon>
        <taxon>Embryophyta</taxon>
        <taxon>Tracheophyta</taxon>
        <taxon>Spermatophyta</taxon>
        <taxon>Magnoliopsida</taxon>
        <taxon>Liliopsida</taxon>
        <taxon>Poales</taxon>
        <taxon>Poaceae</taxon>
        <taxon>BOP clade</taxon>
        <taxon>Pooideae</taxon>
        <taxon>Triticodae</taxon>
        <taxon>Triticeae</taxon>
        <taxon>Triticinae</taxon>
        <taxon>Triticum</taxon>
    </lineage>
</organism>
<reference evidence="2" key="2">
    <citation type="submission" date="2018-03" db="EMBL/GenBank/DDBJ databases">
        <title>The Triticum urartu genome reveals the dynamic nature of wheat genome evolution.</title>
        <authorList>
            <person name="Ling H."/>
            <person name="Ma B."/>
            <person name="Shi X."/>
            <person name="Liu H."/>
            <person name="Dong L."/>
            <person name="Sun H."/>
            <person name="Cao Y."/>
            <person name="Gao Q."/>
            <person name="Zheng S."/>
            <person name="Li Y."/>
            <person name="Yu Y."/>
            <person name="Du H."/>
            <person name="Qi M."/>
            <person name="Li Y."/>
            <person name="Yu H."/>
            <person name="Cui Y."/>
            <person name="Wang N."/>
            <person name="Chen C."/>
            <person name="Wu H."/>
            <person name="Zhao Y."/>
            <person name="Zhang J."/>
            <person name="Li Y."/>
            <person name="Zhou W."/>
            <person name="Zhang B."/>
            <person name="Hu W."/>
            <person name="Eijk M."/>
            <person name="Tang J."/>
            <person name="Witsenboer H."/>
            <person name="Zhao S."/>
            <person name="Li Z."/>
            <person name="Zhang A."/>
            <person name="Wang D."/>
            <person name="Liang C."/>
        </authorList>
    </citation>
    <scope>NUCLEOTIDE SEQUENCE [LARGE SCALE GENOMIC DNA]</scope>
    <source>
        <strain evidence="2">cv. G1812</strain>
    </source>
</reference>
<protein>
    <submittedName>
        <fullName evidence="2">Uncharacterized protein</fullName>
    </submittedName>
</protein>
<dbReference type="EnsemblPlants" id="TuG1812G0200005311.01.T01">
    <property type="protein sequence ID" value="TuG1812G0200005311.01.T01.cds283166"/>
    <property type="gene ID" value="TuG1812G0200005311.01"/>
</dbReference>
<feature type="compositionally biased region" description="Basic and acidic residues" evidence="1">
    <location>
        <begin position="187"/>
        <end position="196"/>
    </location>
</feature>
<sequence length="221" mass="22681">LAVPARRSELALDLLEHDGRRAGRRELQLERAFGLELALGEVRLVPDLARQRHLHLEHPRLVLLLELGHAGVAERDVGAVRAGDEVVHLGLAGGVRGALVGEPDPLEALAVEAVVGLQRLGVLDAHGPVLVPDGEREREVVGEGGGGGRGQREAREGGVDDGDLGVADEAVGQEEDEEEDDAGEDGEAARAAEDGVARAGGDAGAAAVAECVVAAGLAAAH</sequence>
<evidence type="ECO:0000313" key="3">
    <source>
        <dbReference type="Proteomes" id="UP000015106"/>
    </source>
</evidence>
<evidence type="ECO:0000256" key="1">
    <source>
        <dbReference type="SAM" id="MobiDB-lite"/>
    </source>
</evidence>
<accession>A0A8R7PJQ3</accession>
<reference evidence="2" key="3">
    <citation type="submission" date="2022-06" db="UniProtKB">
        <authorList>
            <consortium name="EnsemblPlants"/>
        </authorList>
    </citation>
    <scope>IDENTIFICATION</scope>
</reference>
<dbReference type="Proteomes" id="UP000015106">
    <property type="component" value="Chromosome 2"/>
</dbReference>
<proteinExistence type="predicted"/>
<dbReference type="AlphaFoldDB" id="A0A8R7PJQ3"/>
<evidence type="ECO:0000313" key="2">
    <source>
        <dbReference type="EnsemblPlants" id="TuG1812G0200005311.01.T01.cds283166"/>
    </source>
</evidence>
<reference evidence="3" key="1">
    <citation type="journal article" date="2013" name="Nature">
        <title>Draft genome of the wheat A-genome progenitor Triticum urartu.</title>
        <authorList>
            <person name="Ling H.Q."/>
            <person name="Zhao S."/>
            <person name="Liu D."/>
            <person name="Wang J."/>
            <person name="Sun H."/>
            <person name="Zhang C."/>
            <person name="Fan H."/>
            <person name="Li D."/>
            <person name="Dong L."/>
            <person name="Tao Y."/>
            <person name="Gao C."/>
            <person name="Wu H."/>
            <person name="Li Y."/>
            <person name="Cui Y."/>
            <person name="Guo X."/>
            <person name="Zheng S."/>
            <person name="Wang B."/>
            <person name="Yu K."/>
            <person name="Liang Q."/>
            <person name="Yang W."/>
            <person name="Lou X."/>
            <person name="Chen J."/>
            <person name="Feng M."/>
            <person name="Jian J."/>
            <person name="Zhang X."/>
            <person name="Luo G."/>
            <person name="Jiang Y."/>
            <person name="Liu J."/>
            <person name="Wang Z."/>
            <person name="Sha Y."/>
            <person name="Zhang B."/>
            <person name="Wu H."/>
            <person name="Tang D."/>
            <person name="Shen Q."/>
            <person name="Xue P."/>
            <person name="Zou S."/>
            <person name="Wang X."/>
            <person name="Liu X."/>
            <person name="Wang F."/>
            <person name="Yang Y."/>
            <person name="An X."/>
            <person name="Dong Z."/>
            <person name="Zhang K."/>
            <person name="Zhang X."/>
            <person name="Luo M.C."/>
            <person name="Dvorak J."/>
            <person name="Tong Y."/>
            <person name="Wang J."/>
            <person name="Yang H."/>
            <person name="Li Z."/>
            <person name="Wang D."/>
            <person name="Zhang A."/>
            <person name="Wang J."/>
        </authorList>
    </citation>
    <scope>NUCLEOTIDE SEQUENCE</scope>
    <source>
        <strain evidence="3">cv. G1812</strain>
    </source>
</reference>
<feature type="region of interest" description="Disordered" evidence="1">
    <location>
        <begin position="131"/>
        <end position="200"/>
    </location>
</feature>
<keyword evidence="3" id="KW-1185">Reference proteome</keyword>
<dbReference type="Gramene" id="TuG1812G0200005311.01.T01">
    <property type="protein sequence ID" value="TuG1812G0200005311.01.T01.cds283166"/>
    <property type="gene ID" value="TuG1812G0200005311.01"/>
</dbReference>
<feature type="compositionally biased region" description="Acidic residues" evidence="1">
    <location>
        <begin position="171"/>
        <end position="186"/>
    </location>
</feature>
<name>A0A8R7PJQ3_TRIUA</name>